<evidence type="ECO:0000259" key="3">
    <source>
        <dbReference type="Pfam" id="PF01156"/>
    </source>
</evidence>
<dbReference type="GO" id="GO:0005829">
    <property type="term" value="C:cytosol"/>
    <property type="evidence" value="ECO:0007669"/>
    <property type="project" value="TreeGrafter"/>
</dbReference>
<dbReference type="Pfam" id="PF01156">
    <property type="entry name" value="IU_nuc_hydro"/>
    <property type="match status" value="1"/>
</dbReference>
<dbReference type="Proteomes" id="UP000578352">
    <property type="component" value="Unassembled WGS sequence"/>
</dbReference>
<comment type="caution">
    <text evidence="4">The sequence shown here is derived from an EMBL/GenBank/DDBJ whole genome shotgun (WGS) entry which is preliminary data.</text>
</comment>
<dbReference type="GO" id="GO:0006152">
    <property type="term" value="P:purine nucleoside catabolic process"/>
    <property type="evidence" value="ECO:0007669"/>
    <property type="project" value="TreeGrafter"/>
</dbReference>
<dbReference type="SUPFAM" id="SSF53590">
    <property type="entry name" value="Nucleoside hydrolase"/>
    <property type="match status" value="1"/>
</dbReference>
<proteinExistence type="predicted"/>
<sequence length="278" mass="29550">MRYHLERHRVLIDNDWAGDPDGLAALAHHVLSPTDEVVAVTSSSLSPVFGDPAGTAARGAAAADELLELLGEERPGAAVAGCDQAFGSEGRNSAAATRIVQEARRGSADSPLLIVCGGPLTNIADALRADPGIVESITLAWVGGSADSGDFEYNRDTDVAAHDFVFSHDALTIYSFPIDVYRAIALTVAELEDRLSSAGPVGEWLWDRYANLPLPPGMVADPVWPLGDSAPLALSTLGPGAGTYRAAGPNRFVCERLEGRLIIEDFFARLRLHSRHCR</sequence>
<dbReference type="InterPro" id="IPR036452">
    <property type="entry name" value="Ribo_hydro-like"/>
</dbReference>
<keyword evidence="1" id="KW-0378">Hydrolase</keyword>
<organism evidence="4 5">
    <name type="scientific">Leifsonia shinshuensis</name>
    <dbReference type="NCBI Taxonomy" id="150026"/>
    <lineage>
        <taxon>Bacteria</taxon>
        <taxon>Bacillati</taxon>
        <taxon>Actinomycetota</taxon>
        <taxon>Actinomycetes</taxon>
        <taxon>Micrococcales</taxon>
        <taxon>Microbacteriaceae</taxon>
        <taxon>Leifsonia</taxon>
    </lineage>
</organism>
<evidence type="ECO:0000256" key="2">
    <source>
        <dbReference type="ARBA" id="ARBA00023295"/>
    </source>
</evidence>
<gene>
    <name evidence="4" type="ORF">HNR13_004113</name>
</gene>
<dbReference type="PANTHER" id="PTHR12304:SF4">
    <property type="entry name" value="URIDINE NUCLEOSIDASE"/>
    <property type="match status" value="1"/>
</dbReference>
<dbReference type="GO" id="GO:0008477">
    <property type="term" value="F:purine nucleosidase activity"/>
    <property type="evidence" value="ECO:0007669"/>
    <property type="project" value="TreeGrafter"/>
</dbReference>
<dbReference type="EMBL" id="JACCFL010000001">
    <property type="protein sequence ID" value="NYJ25826.1"/>
    <property type="molecule type" value="Genomic_DNA"/>
</dbReference>
<dbReference type="AlphaFoldDB" id="A0A853CXI0"/>
<evidence type="ECO:0000313" key="4">
    <source>
        <dbReference type="EMBL" id="NYJ25826.1"/>
    </source>
</evidence>
<evidence type="ECO:0000256" key="1">
    <source>
        <dbReference type="ARBA" id="ARBA00022801"/>
    </source>
</evidence>
<evidence type="ECO:0000313" key="5">
    <source>
        <dbReference type="Proteomes" id="UP000578352"/>
    </source>
</evidence>
<keyword evidence="2" id="KW-0326">Glycosidase</keyword>
<name>A0A853CXI0_9MICO</name>
<protein>
    <recommendedName>
        <fullName evidence="3">Inosine/uridine-preferring nucleoside hydrolase domain-containing protein</fullName>
    </recommendedName>
</protein>
<dbReference type="InterPro" id="IPR023186">
    <property type="entry name" value="IUNH"/>
</dbReference>
<dbReference type="RefSeq" id="WP_179608774.1">
    <property type="nucleotide sequence ID" value="NZ_BAABEH010000001.1"/>
</dbReference>
<dbReference type="Gene3D" id="3.90.245.10">
    <property type="entry name" value="Ribonucleoside hydrolase-like"/>
    <property type="match status" value="1"/>
</dbReference>
<dbReference type="PANTHER" id="PTHR12304">
    <property type="entry name" value="INOSINE-URIDINE PREFERRING NUCLEOSIDE HYDROLASE"/>
    <property type="match status" value="1"/>
</dbReference>
<accession>A0A853CXI0</accession>
<reference evidence="4 5" key="1">
    <citation type="submission" date="2020-07" db="EMBL/GenBank/DDBJ databases">
        <title>Sequencing the genomes of 1000 actinobacteria strains.</title>
        <authorList>
            <person name="Klenk H.-P."/>
        </authorList>
    </citation>
    <scope>NUCLEOTIDE SEQUENCE [LARGE SCALE GENOMIC DNA]</scope>
    <source>
        <strain evidence="4 5">DSM 15165</strain>
    </source>
</reference>
<feature type="domain" description="Inosine/uridine-preferring nucleoside hydrolase" evidence="3">
    <location>
        <begin position="10"/>
        <end position="205"/>
    </location>
</feature>
<dbReference type="InterPro" id="IPR001910">
    <property type="entry name" value="Inosine/uridine_hydrolase_dom"/>
</dbReference>